<dbReference type="InterPro" id="IPR038765">
    <property type="entry name" value="Papain-like_cys_pep_sf"/>
</dbReference>
<dbReference type="InterPro" id="IPR050164">
    <property type="entry name" value="Peptidase_C19"/>
</dbReference>
<feature type="compositionally biased region" description="Basic and acidic residues" evidence="2">
    <location>
        <begin position="477"/>
        <end position="487"/>
    </location>
</feature>
<dbReference type="PROSITE" id="PS50235">
    <property type="entry name" value="USP_3"/>
    <property type="match status" value="1"/>
</dbReference>
<accession>A0A8H6RJ35</accession>
<dbReference type="PANTHER" id="PTHR24006:SF904">
    <property type="entry name" value="UBIQUITIN CARBOXYL-TERMINAL HYDROLASE 16"/>
    <property type="match status" value="1"/>
</dbReference>
<dbReference type="GO" id="GO:0016579">
    <property type="term" value="P:protein deubiquitination"/>
    <property type="evidence" value="ECO:0007669"/>
    <property type="project" value="InterPro"/>
</dbReference>
<evidence type="ECO:0000256" key="3">
    <source>
        <dbReference type="SAM" id="Phobius"/>
    </source>
</evidence>
<dbReference type="InterPro" id="IPR018200">
    <property type="entry name" value="USP_CS"/>
</dbReference>
<keyword evidence="3" id="KW-0472">Membrane</keyword>
<dbReference type="CDD" id="cd02662">
    <property type="entry name" value="Peptidase_C19F"/>
    <property type="match status" value="1"/>
</dbReference>
<dbReference type="EC" id="3.4.19.12" evidence="1"/>
<feature type="compositionally biased region" description="Polar residues" evidence="2">
    <location>
        <begin position="593"/>
        <end position="606"/>
    </location>
</feature>
<comment type="catalytic activity">
    <reaction evidence="1">
        <text>Thiol-dependent hydrolysis of ester, thioester, amide, peptide and isopeptide bonds formed by the C-terminal Gly of ubiquitin (a 76-residue protein attached to proteins as an intracellular targeting signal).</text>
        <dbReference type="EC" id="3.4.19.12"/>
    </reaction>
</comment>
<feature type="region of interest" description="Disordered" evidence="2">
    <location>
        <begin position="337"/>
        <end position="371"/>
    </location>
</feature>
<evidence type="ECO:0000256" key="2">
    <source>
        <dbReference type="SAM" id="MobiDB-lite"/>
    </source>
</evidence>
<comment type="similarity">
    <text evidence="1">Belongs to the peptidase C19 family.</text>
</comment>
<dbReference type="AlphaFoldDB" id="A0A8H6RJ35"/>
<reference evidence="5" key="1">
    <citation type="submission" date="2020-04" db="EMBL/GenBank/DDBJ databases">
        <title>Draft genome resource of the tomato pathogen Pseudocercospora fuligena.</title>
        <authorList>
            <person name="Zaccaron A."/>
        </authorList>
    </citation>
    <scope>NUCLEOTIDE SEQUENCE</scope>
    <source>
        <strain evidence="5">PF001</strain>
    </source>
</reference>
<name>A0A8H6RJ35_9PEZI</name>
<proteinExistence type="inferred from homology"/>
<dbReference type="PANTHER" id="PTHR24006">
    <property type="entry name" value="UBIQUITIN CARBOXYL-TERMINAL HYDROLASE"/>
    <property type="match status" value="1"/>
</dbReference>
<evidence type="ECO:0000259" key="4">
    <source>
        <dbReference type="PROSITE" id="PS50235"/>
    </source>
</evidence>
<dbReference type="InterPro" id="IPR001394">
    <property type="entry name" value="Peptidase_C19_UCH"/>
</dbReference>
<feature type="region of interest" description="Disordered" evidence="2">
    <location>
        <begin position="578"/>
        <end position="717"/>
    </location>
</feature>
<dbReference type="EMBL" id="JABCIY010000151">
    <property type="protein sequence ID" value="KAF7191966.1"/>
    <property type="molecule type" value="Genomic_DNA"/>
</dbReference>
<evidence type="ECO:0000313" key="5">
    <source>
        <dbReference type="EMBL" id="KAF7191966.1"/>
    </source>
</evidence>
<evidence type="ECO:0000313" key="6">
    <source>
        <dbReference type="Proteomes" id="UP000660729"/>
    </source>
</evidence>
<keyword evidence="3" id="KW-1133">Transmembrane helix</keyword>
<keyword evidence="1" id="KW-0788">Thiol protease</keyword>
<dbReference type="PROSITE" id="PS00973">
    <property type="entry name" value="USP_2"/>
    <property type="match status" value="1"/>
</dbReference>
<feature type="region of interest" description="Disordered" evidence="2">
    <location>
        <begin position="472"/>
        <end position="498"/>
    </location>
</feature>
<dbReference type="PROSITE" id="PS00972">
    <property type="entry name" value="USP_1"/>
    <property type="match status" value="1"/>
</dbReference>
<keyword evidence="1 5" id="KW-0378">Hydrolase</keyword>
<dbReference type="GO" id="GO:0004843">
    <property type="term" value="F:cysteine-type deubiquitinase activity"/>
    <property type="evidence" value="ECO:0007669"/>
    <property type="project" value="UniProtKB-UniRule"/>
</dbReference>
<dbReference type="GO" id="GO:0006508">
    <property type="term" value="P:proteolysis"/>
    <property type="evidence" value="ECO:0007669"/>
    <property type="project" value="UniProtKB-KW"/>
</dbReference>
<keyword evidence="1" id="KW-0833">Ubl conjugation pathway</keyword>
<feature type="domain" description="USP" evidence="4">
    <location>
        <begin position="172"/>
        <end position="770"/>
    </location>
</feature>
<dbReference type="Gene3D" id="3.90.70.10">
    <property type="entry name" value="Cysteine proteinases"/>
    <property type="match status" value="1"/>
</dbReference>
<feature type="compositionally biased region" description="Polar residues" evidence="2">
    <location>
        <begin position="694"/>
        <end position="708"/>
    </location>
</feature>
<dbReference type="OrthoDB" id="2248014at2759"/>
<keyword evidence="1" id="KW-0645">Protease</keyword>
<keyword evidence="3" id="KW-0812">Transmembrane</keyword>
<dbReference type="Proteomes" id="UP000660729">
    <property type="component" value="Unassembled WGS sequence"/>
</dbReference>
<sequence length="772" mass="84916">MRMRSEVKVKGLPYAASQPCQGPRPKAQGFVFGNLSSGTSQPTSALVLAHNLAYRPFAIRSNSFPLDSFVNLLARYGAAIVSAISPTTSTSPAGTPPKTAGSSEREKTLIVFAGTGVARARRKMPEKPLTIATYAAGASLAAITLVYVFGPTFFLDDEAAQSSKSTRKKGVVGLVNPANDCFINSVLQALAGLPDLRAFLIREVHRRKLDGPQLYSDLSAALEEESRKKPGAKRTPEWQIEGLQQGLVTAGLKEVLDALNERPIYKKTISAQSFIRCVEQAFRTRISRTQQDAQEFLQVIVERVAEEYNAGKRVRRKARKGLSVEFEGMAIEQPREGIQERVNGSLDDQPRDSKILSTTNEPRDQDPEQNENVFPLQGKLESQVECSHCHFKPKPTVSSFLTLTLHVPHLQTSATLNECFDGLLKVEHIDDFVCDRCRLEHAMSVNTRRLAKSNLAASERRAIEEDQAKLQEALDTDPEKPPKDVKLPDSSTAPKRRIARHTRISSFPKILSVHLSRSVWDPSASSAKNQAKVSFPESLPLGGLLDRKTYRLLGVVTHKGGHNSGHYESFRRQVLPQPFSTPNSMGTEGVFSMRNSPVPSAVNSPRLSARSGKEERDIRDSPVSSADSQSVSTPTSATPSGSSRSSTQPLEASTPSAEKRRSMLSTMSVPDGSHELTPTTEIPVPPISEEEAIDTSTPVANGVSTAEGNTERPKRTSSIRNLRGITGSQRRKKTSTDRWWRISDEKIKESKTSDVLGMQREVYMLFYEMVET</sequence>
<evidence type="ECO:0000256" key="1">
    <source>
        <dbReference type="RuleBase" id="RU366025"/>
    </source>
</evidence>
<dbReference type="GO" id="GO:0005829">
    <property type="term" value="C:cytosol"/>
    <property type="evidence" value="ECO:0007669"/>
    <property type="project" value="TreeGrafter"/>
</dbReference>
<dbReference type="GO" id="GO:0005634">
    <property type="term" value="C:nucleus"/>
    <property type="evidence" value="ECO:0007669"/>
    <property type="project" value="TreeGrafter"/>
</dbReference>
<organism evidence="5 6">
    <name type="scientific">Pseudocercospora fuligena</name>
    <dbReference type="NCBI Taxonomy" id="685502"/>
    <lineage>
        <taxon>Eukaryota</taxon>
        <taxon>Fungi</taxon>
        <taxon>Dikarya</taxon>
        <taxon>Ascomycota</taxon>
        <taxon>Pezizomycotina</taxon>
        <taxon>Dothideomycetes</taxon>
        <taxon>Dothideomycetidae</taxon>
        <taxon>Mycosphaerellales</taxon>
        <taxon>Mycosphaerellaceae</taxon>
        <taxon>Pseudocercospora</taxon>
    </lineage>
</organism>
<gene>
    <name evidence="5" type="ORF">HII31_06611</name>
</gene>
<dbReference type="InterPro" id="IPR028889">
    <property type="entry name" value="USP"/>
</dbReference>
<feature type="compositionally biased region" description="Basic and acidic residues" evidence="2">
    <location>
        <begin position="611"/>
        <end position="620"/>
    </location>
</feature>
<feature type="compositionally biased region" description="Low complexity" evidence="2">
    <location>
        <begin position="621"/>
        <end position="649"/>
    </location>
</feature>
<comment type="caution">
    <text evidence="5">The sequence shown here is derived from an EMBL/GenBank/DDBJ whole genome shotgun (WGS) entry which is preliminary data.</text>
</comment>
<feature type="transmembrane region" description="Helical" evidence="3">
    <location>
        <begin position="129"/>
        <end position="150"/>
    </location>
</feature>
<protein>
    <recommendedName>
        <fullName evidence="1">Ubiquitin carboxyl-terminal hydrolase</fullName>
        <ecNumber evidence="1">3.4.19.12</ecNumber>
    </recommendedName>
</protein>
<dbReference type="Pfam" id="PF00443">
    <property type="entry name" value="UCH"/>
    <property type="match status" value="1"/>
</dbReference>
<keyword evidence="6" id="KW-1185">Reference proteome</keyword>
<dbReference type="SUPFAM" id="SSF54001">
    <property type="entry name" value="Cysteine proteinases"/>
    <property type="match status" value="1"/>
</dbReference>